<keyword evidence="4 7" id="KW-0812">Transmembrane</keyword>
<dbReference type="PANTHER" id="PTHR31595">
    <property type="entry name" value="LONG-CHAIN-ALCOHOL O-FATTY-ACYLTRANSFERASE 3-RELATED"/>
    <property type="match status" value="1"/>
</dbReference>
<dbReference type="Proteomes" id="UP000242287">
    <property type="component" value="Unassembled WGS sequence"/>
</dbReference>
<dbReference type="GO" id="GO:0016020">
    <property type="term" value="C:membrane"/>
    <property type="evidence" value="ECO:0007669"/>
    <property type="project" value="UniProtKB-SubCell"/>
</dbReference>
<evidence type="ECO:0000256" key="1">
    <source>
        <dbReference type="ARBA" id="ARBA00004141"/>
    </source>
</evidence>
<proteinExistence type="inferred from homology"/>
<evidence type="ECO:0000256" key="4">
    <source>
        <dbReference type="ARBA" id="ARBA00022692"/>
    </source>
</evidence>
<dbReference type="GO" id="GO:0006629">
    <property type="term" value="P:lipid metabolic process"/>
    <property type="evidence" value="ECO:0007669"/>
    <property type="project" value="InterPro"/>
</dbReference>
<keyword evidence="10" id="KW-1185">Reference proteome</keyword>
<feature type="transmembrane region" description="Helical" evidence="7">
    <location>
        <begin position="295"/>
        <end position="316"/>
    </location>
</feature>
<keyword evidence="5 7" id="KW-1133">Transmembrane helix</keyword>
<dbReference type="InterPro" id="IPR044851">
    <property type="entry name" value="Wax_synthase"/>
</dbReference>
<dbReference type="Pfam" id="PF13813">
    <property type="entry name" value="MBOAT_2"/>
    <property type="match status" value="1"/>
</dbReference>
<gene>
    <name evidence="9" type="ORF">AMATHDRAFT_151394</name>
</gene>
<feature type="transmembrane region" description="Helical" evidence="7">
    <location>
        <begin position="328"/>
        <end position="346"/>
    </location>
</feature>
<feature type="transmembrane region" description="Helical" evidence="7">
    <location>
        <begin position="55"/>
        <end position="74"/>
    </location>
</feature>
<evidence type="ECO:0000256" key="7">
    <source>
        <dbReference type="SAM" id="Phobius"/>
    </source>
</evidence>
<dbReference type="OrthoDB" id="1077582at2759"/>
<dbReference type="STRING" id="703135.A0A2A9NHN0"/>
<keyword evidence="3" id="KW-0808">Transferase</keyword>
<evidence type="ECO:0000259" key="8">
    <source>
        <dbReference type="Pfam" id="PF13813"/>
    </source>
</evidence>
<comment type="subcellular location">
    <subcellularLocation>
        <location evidence="1">Membrane</location>
        <topology evidence="1">Multi-pass membrane protein</topology>
    </subcellularLocation>
</comment>
<reference evidence="9 10" key="1">
    <citation type="submission" date="2014-02" db="EMBL/GenBank/DDBJ databases">
        <title>Transposable element dynamics among asymbiotic and ectomycorrhizal Amanita fungi.</title>
        <authorList>
            <consortium name="DOE Joint Genome Institute"/>
            <person name="Hess J."/>
            <person name="Skrede I."/>
            <person name="Wolfe B."/>
            <person name="LaButti K."/>
            <person name="Ohm R.A."/>
            <person name="Grigoriev I.V."/>
            <person name="Pringle A."/>
        </authorList>
    </citation>
    <scope>NUCLEOTIDE SEQUENCE [LARGE SCALE GENOMIC DNA]</scope>
    <source>
        <strain evidence="9 10">SKay4041</strain>
    </source>
</reference>
<accession>A0A2A9NHN0</accession>
<dbReference type="EMBL" id="KZ302094">
    <property type="protein sequence ID" value="PFH47757.1"/>
    <property type="molecule type" value="Genomic_DNA"/>
</dbReference>
<evidence type="ECO:0000313" key="9">
    <source>
        <dbReference type="EMBL" id="PFH47757.1"/>
    </source>
</evidence>
<protein>
    <recommendedName>
        <fullName evidence="8">Wax synthase domain-containing protein</fullName>
    </recommendedName>
</protein>
<comment type="similarity">
    <text evidence="2">Belongs to the wax synthase family.</text>
</comment>
<name>A0A2A9NHN0_9AGAR</name>
<evidence type="ECO:0000256" key="5">
    <source>
        <dbReference type="ARBA" id="ARBA00022989"/>
    </source>
</evidence>
<evidence type="ECO:0000256" key="2">
    <source>
        <dbReference type="ARBA" id="ARBA00007282"/>
    </source>
</evidence>
<feature type="transmembrane region" description="Helical" evidence="7">
    <location>
        <begin position="262"/>
        <end position="283"/>
    </location>
</feature>
<dbReference type="AlphaFoldDB" id="A0A2A9NHN0"/>
<organism evidence="9 10">
    <name type="scientific">Amanita thiersii Skay4041</name>
    <dbReference type="NCBI Taxonomy" id="703135"/>
    <lineage>
        <taxon>Eukaryota</taxon>
        <taxon>Fungi</taxon>
        <taxon>Dikarya</taxon>
        <taxon>Basidiomycota</taxon>
        <taxon>Agaricomycotina</taxon>
        <taxon>Agaricomycetes</taxon>
        <taxon>Agaricomycetidae</taxon>
        <taxon>Agaricales</taxon>
        <taxon>Pluteineae</taxon>
        <taxon>Amanitaceae</taxon>
        <taxon>Amanita</taxon>
    </lineage>
</organism>
<dbReference type="InterPro" id="IPR032805">
    <property type="entry name" value="Wax_synthase_dom"/>
</dbReference>
<evidence type="ECO:0000313" key="10">
    <source>
        <dbReference type="Proteomes" id="UP000242287"/>
    </source>
</evidence>
<feature type="transmembrane region" description="Helical" evidence="7">
    <location>
        <begin position="29"/>
        <end position="49"/>
    </location>
</feature>
<feature type="domain" description="Wax synthase" evidence="8">
    <location>
        <begin position="214"/>
        <end position="302"/>
    </location>
</feature>
<dbReference type="GO" id="GO:0008374">
    <property type="term" value="F:O-acyltransferase activity"/>
    <property type="evidence" value="ECO:0007669"/>
    <property type="project" value="InterPro"/>
</dbReference>
<feature type="transmembrane region" description="Helical" evidence="7">
    <location>
        <begin position="6"/>
        <end position="22"/>
    </location>
</feature>
<sequence>MGATLHLSFACAHLFFFVALVVKPSPYRGLLFLPVAIFMYKVLMSSWHYSSPIGYTYACASLGQLFAACDYILLTDVQRELTFRKQTKPAYQLPLRQRIEWAANLAASVRGIGWNHEPRHALPSSKPKTARSEFIAQQLQGLAWHLMAYEISTAYTRGNPSFLKNGCSLAAHGFLRCVINITALAAAAVVHIDLPHRLLSIFSVATGLSDPEDCKPLFGSFFDAYSLTNIWGRVWHQLFRRIGISHGRFLAHRVLNLRKGSIASFLVQVYIAFLLSGLMHLAGDYALLGSWSAGGAMEFFLLQAVGITFEISVLTIARRLGFSGQWKWVGYLWVVTWFTLTVPGWADPLFRAGMAEASQDLGILSGLLMKGWVLYRS</sequence>
<dbReference type="PANTHER" id="PTHR31595:SF67">
    <property type="entry name" value="WAX SYNTHASE DOMAIN-CONTAINING PROTEIN"/>
    <property type="match status" value="1"/>
</dbReference>
<evidence type="ECO:0000256" key="6">
    <source>
        <dbReference type="ARBA" id="ARBA00023136"/>
    </source>
</evidence>
<evidence type="ECO:0000256" key="3">
    <source>
        <dbReference type="ARBA" id="ARBA00022679"/>
    </source>
</evidence>
<keyword evidence="6 7" id="KW-0472">Membrane</keyword>